<dbReference type="PANTHER" id="PTHR43808:SF8">
    <property type="entry name" value="PEPTIDASE M20 DIMERISATION DOMAIN-CONTAINING PROTEIN"/>
    <property type="match status" value="1"/>
</dbReference>
<feature type="domain" description="Peptidase M20 dimerisation" evidence="16">
    <location>
        <begin position="180"/>
        <end position="290"/>
    </location>
</feature>
<evidence type="ECO:0000256" key="8">
    <source>
        <dbReference type="ARBA" id="ARBA00022723"/>
    </source>
</evidence>
<keyword evidence="10" id="KW-0862">Zinc</keyword>
<dbReference type="PROSITE" id="PS00759">
    <property type="entry name" value="ARGE_DAPE_CPG2_2"/>
    <property type="match status" value="1"/>
</dbReference>
<name>A0ABT8N4S1_9BACL</name>
<dbReference type="InterPro" id="IPR036264">
    <property type="entry name" value="Bact_exopeptidase_dim_dom"/>
</dbReference>
<keyword evidence="9" id="KW-0378">Hydrolase</keyword>
<dbReference type="EMBL" id="JAUJWV010000002">
    <property type="protein sequence ID" value="MDN7242890.1"/>
    <property type="molecule type" value="Genomic_DNA"/>
</dbReference>
<dbReference type="InterPro" id="IPR010182">
    <property type="entry name" value="ArgE/DapE"/>
</dbReference>
<dbReference type="PROSITE" id="PS00758">
    <property type="entry name" value="ARGE_DAPE_CPG2_1"/>
    <property type="match status" value="1"/>
</dbReference>
<sequence length="399" mass="43907">MKKQSEERIEQVDAAEIINLVCELIRIESHQEKEGHEKEVAEFLKNFFEAEGIEVELQEVIDGRANVIARLRGNDTAPALLLNGHTDTVPPYGMKDAFRPKVEDGKIYGRGSVDMKGALAAMAYALVSIKRSGISLKGDVVFAATIGEENYSPGAFHLLNSGLKADYAIVGEATEMQVGVAHKGVVWGEAVFKGKAVHGSVPDKGINAIYKATKWIGKVMDEYIPKLDEKEHPLLGKPTINIGEIHGGTRPVIVPDECIVKFEQRLLPDEKEEEIIKDLQALIDELAKTDEDMDGTVNELPVFRGVPHRALEADPDSLIVKELCRSYEREFGETTQVIGLQYWTDGALLNEIPGIQTVVCGPGNIEQAHSSGEFISIEQLLAAYRMYLNTADSICLKGR</sequence>
<evidence type="ECO:0000256" key="15">
    <source>
        <dbReference type="SAM" id="Coils"/>
    </source>
</evidence>
<evidence type="ECO:0000256" key="11">
    <source>
        <dbReference type="ARBA" id="ARBA00022915"/>
    </source>
</evidence>
<dbReference type="Gene3D" id="3.30.70.360">
    <property type="match status" value="1"/>
</dbReference>
<comment type="cofactor">
    <cofactor evidence="1">
        <name>Co(2+)</name>
        <dbReference type="ChEBI" id="CHEBI:48828"/>
    </cofactor>
</comment>
<dbReference type="NCBIfam" id="TIGR01910">
    <property type="entry name" value="DapE-ArgE"/>
    <property type="match status" value="1"/>
</dbReference>
<evidence type="ECO:0000256" key="5">
    <source>
        <dbReference type="ARBA" id="ARBA00011921"/>
    </source>
</evidence>
<dbReference type="EC" id="3.5.1.18" evidence="5"/>
<comment type="catalytic activity">
    <reaction evidence="14">
        <text>N-succinyl-(2S,6S)-2,6-diaminopimelate + H2O = (2S,6S)-2,6-diaminopimelate + succinate</text>
        <dbReference type="Rhea" id="RHEA:22608"/>
        <dbReference type="ChEBI" id="CHEBI:15377"/>
        <dbReference type="ChEBI" id="CHEBI:30031"/>
        <dbReference type="ChEBI" id="CHEBI:57609"/>
        <dbReference type="ChEBI" id="CHEBI:58087"/>
        <dbReference type="EC" id="3.5.1.18"/>
    </reaction>
</comment>
<evidence type="ECO:0000256" key="7">
    <source>
        <dbReference type="ARBA" id="ARBA00022605"/>
    </source>
</evidence>
<keyword evidence="12" id="KW-0457">Lysine biosynthesis</keyword>
<evidence type="ECO:0000313" key="17">
    <source>
        <dbReference type="EMBL" id="MDN7242890.1"/>
    </source>
</evidence>
<reference evidence="17 18" key="1">
    <citation type="submission" date="2023-06" db="EMBL/GenBank/DDBJ databases">
        <title>Novel species in genus Planococcus.</title>
        <authorList>
            <person name="Ning S."/>
        </authorList>
    </citation>
    <scope>NUCLEOTIDE SEQUENCE [LARGE SCALE GENOMIC DNA]</scope>
    <source>
        <strain evidence="17 18">N028</strain>
    </source>
</reference>
<dbReference type="InterPro" id="IPR011650">
    <property type="entry name" value="Peptidase_M20_dimer"/>
</dbReference>
<comment type="cofactor">
    <cofactor evidence="2">
        <name>Zn(2+)</name>
        <dbReference type="ChEBI" id="CHEBI:29105"/>
    </cofactor>
</comment>
<evidence type="ECO:0000256" key="9">
    <source>
        <dbReference type="ARBA" id="ARBA00022801"/>
    </source>
</evidence>
<dbReference type="Pfam" id="PF01546">
    <property type="entry name" value="Peptidase_M20"/>
    <property type="match status" value="1"/>
</dbReference>
<dbReference type="SUPFAM" id="SSF55031">
    <property type="entry name" value="Bacterial exopeptidase dimerisation domain"/>
    <property type="match status" value="1"/>
</dbReference>
<keyword evidence="8" id="KW-0479">Metal-binding</keyword>
<dbReference type="InterPro" id="IPR050072">
    <property type="entry name" value="Peptidase_M20A"/>
</dbReference>
<evidence type="ECO:0000256" key="3">
    <source>
        <dbReference type="ARBA" id="ARBA00005130"/>
    </source>
</evidence>
<evidence type="ECO:0000256" key="12">
    <source>
        <dbReference type="ARBA" id="ARBA00023154"/>
    </source>
</evidence>
<keyword evidence="18" id="KW-1185">Reference proteome</keyword>
<keyword evidence="13" id="KW-0170">Cobalt</keyword>
<dbReference type="PANTHER" id="PTHR43808">
    <property type="entry name" value="ACETYLORNITHINE DEACETYLASE"/>
    <property type="match status" value="1"/>
</dbReference>
<evidence type="ECO:0000256" key="4">
    <source>
        <dbReference type="ARBA" id="ARBA00006247"/>
    </source>
</evidence>
<keyword evidence="15" id="KW-0175">Coiled coil</keyword>
<protein>
    <recommendedName>
        <fullName evidence="6">Probable succinyl-diaminopimelate desuccinylase</fullName>
        <ecNumber evidence="5">3.5.1.18</ecNumber>
    </recommendedName>
</protein>
<comment type="similarity">
    <text evidence="4">Belongs to the peptidase M20A family.</text>
</comment>
<dbReference type="Pfam" id="PF07687">
    <property type="entry name" value="M20_dimer"/>
    <property type="match status" value="1"/>
</dbReference>
<evidence type="ECO:0000313" key="18">
    <source>
        <dbReference type="Proteomes" id="UP001172055"/>
    </source>
</evidence>
<dbReference type="CDD" id="cd08659">
    <property type="entry name" value="M20_ArgE_DapE-like"/>
    <property type="match status" value="1"/>
</dbReference>
<keyword evidence="7" id="KW-0028">Amino-acid biosynthesis</keyword>
<dbReference type="SUPFAM" id="SSF53187">
    <property type="entry name" value="Zn-dependent exopeptidases"/>
    <property type="match status" value="1"/>
</dbReference>
<evidence type="ECO:0000259" key="16">
    <source>
        <dbReference type="Pfam" id="PF07687"/>
    </source>
</evidence>
<evidence type="ECO:0000256" key="10">
    <source>
        <dbReference type="ARBA" id="ARBA00022833"/>
    </source>
</evidence>
<organism evidence="17 18">
    <name type="scientific">Planococcus shixiaomingii</name>
    <dbReference type="NCBI Taxonomy" id="3058393"/>
    <lineage>
        <taxon>Bacteria</taxon>
        <taxon>Bacillati</taxon>
        <taxon>Bacillota</taxon>
        <taxon>Bacilli</taxon>
        <taxon>Bacillales</taxon>
        <taxon>Caryophanaceae</taxon>
        <taxon>Planococcus</taxon>
    </lineage>
</organism>
<keyword evidence="11" id="KW-0220">Diaminopimelate biosynthesis</keyword>
<gene>
    <name evidence="17" type="ORF">QWY14_13835</name>
</gene>
<evidence type="ECO:0000256" key="2">
    <source>
        <dbReference type="ARBA" id="ARBA00001947"/>
    </source>
</evidence>
<evidence type="ECO:0000256" key="14">
    <source>
        <dbReference type="ARBA" id="ARBA00051301"/>
    </source>
</evidence>
<dbReference type="Gene3D" id="3.40.630.10">
    <property type="entry name" value="Zn peptidases"/>
    <property type="match status" value="2"/>
</dbReference>
<dbReference type="InterPro" id="IPR002933">
    <property type="entry name" value="Peptidase_M20"/>
</dbReference>
<dbReference type="RefSeq" id="WP_301724457.1">
    <property type="nucleotide sequence ID" value="NZ_JAUJWV010000002.1"/>
</dbReference>
<dbReference type="InterPro" id="IPR001261">
    <property type="entry name" value="ArgE/DapE_CS"/>
</dbReference>
<evidence type="ECO:0000256" key="1">
    <source>
        <dbReference type="ARBA" id="ARBA00001941"/>
    </source>
</evidence>
<accession>A0ABT8N4S1</accession>
<proteinExistence type="inferred from homology"/>
<dbReference type="Proteomes" id="UP001172055">
    <property type="component" value="Unassembled WGS sequence"/>
</dbReference>
<comment type="pathway">
    <text evidence="3">Amino-acid biosynthesis; L-lysine biosynthesis via DAP pathway; LL-2,6-diaminopimelate from (S)-tetrahydrodipicolinate (succinylase route): step 3/3.</text>
</comment>
<evidence type="ECO:0000256" key="6">
    <source>
        <dbReference type="ARBA" id="ARBA00016853"/>
    </source>
</evidence>
<feature type="coiled-coil region" evidence="15">
    <location>
        <begin position="269"/>
        <end position="299"/>
    </location>
</feature>
<evidence type="ECO:0000256" key="13">
    <source>
        <dbReference type="ARBA" id="ARBA00023285"/>
    </source>
</evidence>
<comment type="caution">
    <text evidence="17">The sequence shown here is derived from an EMBL/GenBank/DDBJ whole genome shotgun (WGS) entry which is preliminary data.</text>
</comment>